<dbReference type="Gene3D" id="1.20.120.160">
    <property type="entry name" value="HPT domain"/>
    <property type="match status" value="1"/>
</dbReference>
<feature type="region of interest" description="Disordered" evidence="11">
    <location>
        <begin position="70"/>
        <end position="165"/>
    </location>
</feature>
<evidence type="ECO:0000256" key="4">
    <source>
        <dbReference type="ARBA" id="ARBA00022553"/>
    </source>
</evidence>
<dbReference type="EMBL" id="CP000125">
    <property type="protein sequence ID" value="ABA51776.1"/>
    <property type="molecule type" value="Genomic_DNA"/>
</dbReference>
<evidence type="ECO:0000256" key="1">
    <source>
        <dbReference type="ARBA" id="ARBA00000085"/>
    </source>
</evidence>
<organism evidence="16 17">
    <name type="scientific">Burkholderia pseudomallei (strain 1710b)</name>
    <dbReference type="NCBI Taxonomy" id="320372"/>
    <lineage>
        <taxon>Bacteria</taxon>
        <taxon>Pseudomonadati</taxon>
        <taxon>Pseudomonadota</taxon>
        <taxon>Betaproteobacteria</taxon>
        <taxon>Burkholderiales</taxon>
        <taxon>Burkholderiaceae</taxon>
        <taxon>Burkholderia</taxon>
        <taxon>pseudomallei group</taxon>
    </lineage>
</organism>
<feature type="compositionally biased region" description="Basic and acidic residues" evidence="11">
    <location>
        <begin position="80"/>
        <end position="94"/>
    </location>
</feature>
<keyword evidence="4 10" id="KW-0597">Phosphoprotein</keyword>
<evidence type="ECO:0000256" key="6">
    <source>
        <dbReference type="ARBA" id="ARBA00022777"/>
    </source>
</evidence>
<dbReference type="PANTHER" id="PTHR43395:SF1">
    <property type="entry name" value="CHEMOTAXIS PROTEIN CHEA"/>
    <property type="match status" value="1"/>
</dbReference>
<feature type="domain" description="CheW-like" evidence="14">
    <location>
        <begin position="801"/>
        <end position="935"/>
    </location>
</feature>
<dbReference type="Pfam" id="PF01584">
    <property type="entry name" value="CheW"/>
    <property type="match status" value="1"/>
</dbReference>
<evidence type="ECO:0000313" key="16">
    <source>
        <dbReference type="EMBL" id="ABA51776.1"/>
    </source>
</evidence>
<feature type="compositionally biased region" description="Basic residues" evidence="11">
    <location>
        <begin position="148"/>
        <end position="165"/>
    </location>
</feature>
<feature type="domain" description="HPt" evidence="15">
    <location>
        <begin position="220"/>
        <end position="324"/>
    </location>
</feature>
<dbReference type="PROSITE" id="PS50109">
    <property type="entry name" value="HIS_KIN"/>
    <property type="match status" value="1"/>
</dbReference>
<evidence type="ECO:0000259" key="13">
    <source>
        <dbReference type="PROSITE" id="PS50110"/>
    </source>
</evidence>
<accession>Q3JJY1</accession>
<dbReference type="InterPro" id="IPR011006">
    <property type="entry name" value="CheY-like_superfamily"/>
</dbReference>
<dbReference type="Gene3D" id="3.30.565.10">
    <property type="entry name" value="Histidine kinase-like ATPase, C-terminal domain"/>
    <property type="match status" value="1"/>
</dbReference>
<proteinExistence type="predicted"/>
<dbReference type="SMART" id="SM00073">
    <property type="entry name" value="HPT"/>
    <property type="match status" value="1"/>
</dbReference>
<sequence>MRAARHLSTLPELPGVRAARGAAARSPADRRGSRRRGARCRRARAGRERAGIEGVGSGARRRCRRRAFGARVSRRRRVARAADSRAARDHRYARDSSAAAPAQPRGARHRQRARDAARRGIARRAAEPRCARGSRRAAHELHADARRRASRRSGRVSGRRSRRRAALRVRRLDAGAGHRRAHGRRAFARRVRVARQVDRPARRRSPVRFADAEPAMSTDDDFGRASLLELFREETHTQTQALSERLLALERGAQDAATLEACMRAAHSLKGAARIVGVPQGVDIAGRMEDCFVAAQHGRQPLTPCHVDALLTGVDLLVRVGDPQTAASVAPHEIDAFAAALAAADAGVEPGADARGANAYESDGNAHERGGAARASVAAAPGEAADASRESGAREAAGPNRAGAAAGAADVRASADAGDARGASDTRDVRRTAGARGANRSTEVFGAGEATGIGASTHANDANGMNATNLATSAAHPPRGAFAAAPDAPPSSAPSDAPRAPSQMRRVRADTLNRLLSLSGESLVESRWLKPFAESMLRVKRAQRDAARSLDSAVEALADDADPRVRGALNEARQMFTDLQRTFAARLDELDRFERRSSHIAEQLYDEALQCRMRPFGDATRAYPRVVRDLARSLGKRVRFSIVGEATQVDRDILDMLDAPLGHLLRNALDHGVEPPEVRLARGKPAEATITLEARHSAGSLLVSVSDDGPGADLAAVRAAIVRHHLTDEDTAARLSDQELLEFLLLPGFSMRERVTDVSGRGVGLDAVQEMVKSVRGAVRIFNEPGLGMRFVLQLPLTLSVIRSLIVDVGGEPYAFPLVQVRRTLELERADIDVLEGQQHFPLDDRRVGLVTAHQLLDAGELDESRPATAVVVVGGEPETYGVAVDRFLGERMLVVQPLDGRLNKIQNIAAGALLENGDPVLIVDVEDLIRSIDKLIRGGQLAKVRRGDRDALARRAKRVLVVDDSLTVRELERKLLEKRGYDVTIAIDGMDGWNAIRGDVFDLVVTDIDMPRMDGIELVTLIKGDPLLKSVPVMIVSYKDRDEDRRRGLEAGADYYLAKGGFHDEALLDAVHDLIGDA</sequence>
<dbReference type="InterPro" id="IPR036061">
    <property type="entry name" value="CheW-like_dom_sf"/>
</dbReference>
<feature type="compositionally biased region" description="Low complexity" evidence="11">
    <location>
        <begin position="474"/>
        <end position="486"/>
    </location>
</feature>
<dbReference type="PRINTS" id="PR00344">
    <property type="entry name" value="BCTRLSENSOR"/>
</dbReference>
<dbReference type="InterPro" id="IPR036890">
    <property type="entry name" value="HATPase_C_sf"/>
</dbReference>
<dbReference type="Proteomes" id="UP000002700">
    <property type="component" value="Chromosome II"/>
</dbReference>
<dbReference type="SMART" id="SM00260">
    <property type="entry name" value="CheW"/>
    <property type="match status" value="1"/>
</dbReference>
<dbReference type="InterPro" id="IPR051315">
    <property type="entry name" value="Bact_Chemotaxis_CheA"/>
</dbReference>
<dbReference type="SUPFAM" id="SSF52172">
    <property type="entry name" value="CheY-like"/>
    <property type="match status" value="1"/>
</dbReference>
<dbReference type="PROSITE" id="PS50110">
    <property type="entry name" value="RESPONSE_REGULATORY"/>
    <property type="match status" value="1"/>
</dbReference>
<feature type="domain" description="Response regulatory" evidence="13">
    <location>
        <begin position="959"/>
        <end position="1075"/>
    </location>
</feature>
<dbReference type="Gene3D" id="3.40.50.2300">
    <property type="match status" value="1"/>
</dbReference>
<dbReference type="PANTHER" id="PTHR43395">
    <property type="entry name" value="SENSOR HISTIDINE KINASE CHEA"/>
    <property type="match status" value="1"/>
</dbReference>
<evidence type="ECO:0000256" key="5">
    <source>
        <dbReference type="ARBA" id="ARBA00022679"/>
    </source>
</evidence>
<dbReference type="EC" id="2.7.13.3" evidence="2"/>
<dbReference type="SUPFAM" id="SSF50341">
    <property type="entry name" value="CheW-like"/>
    <property type="match status" value="1"/>
</dbReference>
<feature type="compositionally biased region" description="Low complexity" evidence="11">
    <location>
        <begin position="493"/>
        <end position="502"/>
    </location>
</feature>
<dbReference type="FunFam" id="3.30.565.10:FF:000016">
    <property type="entry name" value="Chemotaxis protein CheA, putative"/>
    <property type="match status" value="1"/>
</dbReference>
<dbReference type="SUPFAM" id="SSF47226">
    <property type="entry name" value="Histidine-containing phosphotransfer domain, HPT domain"/>
    <property type="match status" value="1"/>
</dbReference>
<dbReference type="GO" id="GO:0000155">
    <property type="term" value="F:phosphorelay sensor kinase activity"/>
    <property type="evidence" value="ECO:0007669"/>
    <property type="project" value="UniProtKB-ARBA"/>
</dbReference>
<feature type="compositionally biased region" description="Low complexity" evidence="11">
    <location>
        <begin position="394"/>
        <end position="417"/>
    </location>
</feature>
<keyword evidence="7" id="KW-0902">Two-component regulatory system</keyword>
<dbReference type="InterPro" id="IPR002545">
    <property type="entry name" value="CheW-lke_dom"/>
</dbReference>
<name>Q3JJY1_BURP1</name>
<dbReference type="Pfam" id="PF00072">
    <property type="entry name" value="Response_reg"/>
    <property type="match status" value="1"/>
</dbReference>
<feature type="domain" description="Histidine kinase" evidence="12">
    <location>
        <begin position="595"/>
        <end position="799"/>
    </location>
</feature>
<evidence type="ECO:0000256" key="9">
    <source>
        <dbReference type="PROSITE-ProRule" id="PRU00110"/>
    </source>
</evidence>
<feature type="modified residue" description="Phosphohistidine" evidence="9">
    <location>
        <position position="267"/>
    </location>
</feature>
<feature type="compositionally biased region" description="Basic and acidic residues" evidence="11">
    <location>
        <begin position="137"/>
        <end position="147"/>
    </location>
</feature>
<dbReference type="EnsemblBacteria" id="ABA51776">
    <property type="protein sequence ID" value="ABA51776"/>
    <property type="gene ID" value="BURPS1710b_A0964"/>
</dbReference>
<dbReference type="KEGG" id="bpm:BURPS1710b_A0964"/>
<evidence type="ECO:0000259" key="14">
    <source>
        <dbReference type="PROSITE" id="PS50851"/>
    </source>
</evidence>
<feature type="modified residue" description="4-aspartylphosphate" evidence="10">
    <location>
        <position position="1008"/>
    </location>
</feature>
<dbReference type="PROSITE" id="PS50851">
    <property type="entry name" value="CHEW"/>
    <property type="match status" value="1"/>
</dbReference>
<evidence type="ECO:0000256" key="10">
    <source>
        <dbReference type="PROSITE-ProRule" id="PRU00169"/>
    </source>
</evidence>
<reference evidence="16 17" key="1">
    <citation type="submission" date="2005-09" db="EMBL/GenBank/DDBJ databases">
        <authorList>
            <person name="Woods D.E."/>
            <person name="Nierman W.C."/>
        </authorList>
    </citation>
    <scope>NUCLEOTIDE SEQUENCE [LARGE SCALE GENOMIC DNA]</scope>
    <source>
        <strain evidence="16 17">1710b</strain>
    </source>
</reference>
<feature type="compositionally biased region" description="Basic residues" evidence="11">
    <location>
        <begin position="70"/>
        <end position="79"/>
    </location>
</feature>
<dbReference type="CDD" id="cd00088">
    <property type="entry name" value="HPT"/>
    <property type="match status" value="1"/>
</dbReference>
<feature type="compositionally biased region" description="Basic residues" evidence="11">
    <location>
        <begin position="32"/>
        <end position="44"/>
    </location>
</feature>
<evidence type="ECO:0000259" key="15">
    <source>
        <dbReference type="PROSITE" id="PS50894"/>
    </source>
</evidence>
<dbReference type="CDD" id="cd19924">
    <property type="entry name" value="REC_CheV-like"/>
    <property type="match status" value="1"/>
</dbReference>
<evidence type="ECO:0000256" key="3">
    <source>
        <dbReference type="ARBA" id="ARBA00021495"/>
    </source>
</evidence>
<feature type="compositionally biased region" description="Basic and acidic residues" evidence="11">
    <location>
        <begin position="418"/>
        <end position="431"/>
    </location>
</feature>
<feature type="compositionally biased region" description="Low complexity" evidence="11">
    <location>
        <begin position="17"/>
        <end position="26"/>
    </location>
</feature>
<feature type="region of interest" description="Disordered" evidence="11">
    <location>
        <begin position="1"/>
        <end position="46"/>
    </location>
</feature>
<dbReference type="Pfam" id="PF02518">
    <property type="entry name" value="HATPase_c"/>
    <property type="match status" value="1"/>
</dbReference>
<dbReference type="AlphaFoldDB" id="Q3JJY1"/>
<dbReference type="InterPro" id="IPR001789">
    <property type="entry name" value="Sig_transdc_resp-reg_receiver"/>
</dbReference>
<comment type="catalytic activity">
    <reaction evidence="1">
        <text>ATP + protein L-histidine = ADP + protein N-phospho-L-histidine.</text>
        <dbReference type="EC" id="2.7.13.3"/>
    </reaction>
</comment>
<evidence type="ECO:0000256" key="8">
    <source>
        <dbReference type="ARBA" id="ARBA00035100"/>
    </source>
</evidence>
<dbReference type="SMART" id="SM00448">
    <property type="entry name" value="REC"/>
    <property type="match status" value="1"/>
</dbReference>
<feature type="compositionally biased region" description="Low complexity" evidence="11">
    <location>
        <begin position="95"/>
        <end position="105"/>
    </location>
</feature>
<dbReference type="HOGENOM" id="CLU_000650_2_0_4"/>
<dbReference type="InterPro" id="IPR004358">
    <property type="entry name" value="Sig_transdc_His_kin-like_C"/>
</dbReference>
<gene>
    <name evidence="16" type="ordered locus">BURPS1710b_A0964</name>
</gene>
<dbReference type="SUPFAM" id="SSF55874">
    <property type="entry name" value="ATPase domain of HSP90 chaperone/DNA topoisomerase II/histidine kinase"/>
    <property type="match status" value="1"/>
</dbReference>
<dbReference type="GO" id="GO:0006935">
    <property type="term" value="P:chemotaxis"/>
    <property type="evidence" value="ECO:0007669"/>
    <property type="project" value="InterPro"/>
</dbReference>
<comment type="function">
    <text evidence="8">Involved in the transmission of sensory signals from the chemoreceptors to the flagellar motors. CheA is autophosphorylated; it can transfer its phosphate group to either CheB or CheY.</text>
</comment>
<dbReference type="PROSITE" id="PS50894">
    <property type="entry name" value="HPT"/>
    <property type="match status" value="1"/>
</dbReference>
<feature type="region of interest" description="Disordered" evidence="11">
    <location>
        <begin position="354"/>
        <end position="443"/>
    </location>
</feature>
<evidence type="ECO:0000313" key="17">
    <source>
        <dbReference type="Proteomes" id="UP000002700"/>
    </source>
</evidence>
<protein>
    <recommendedName>
        <fullName evidence="3">Chemotaxis protein CheA</fullName>
        <ecNumber evidence="2">2.7.13.3</ecNumber>
    </recommendedName>
</protein>
<dbReference type="SMART" id="SM00387">
    <property type="entry name" value="HATPase_c"/>
    <property type="match status" value="1"/>
</dbReference>
<dbReference type="Pfam" id="PF01627">
    <property type="entry name" value="Hpt"/>
    <property type="match status" value="1"/>
</dbReference>
<dbReference type="Gene3D" id="2.30.30.40">
    <property type="entry name" value="SH3 Domains"/>
    <property type="match status" value="1"/>
</dbReference>
<evidence type="ECO:0000256" key="2">
    <source>
        <dbReference type="ARBA" id="ARBA00012438"/>
    </source>
</evidence>
<evidence type="ECO:0000259" key="12">
    <source>
        <dbReference type="PROSITE" id="PS50109"/>
    </source>
</evidence>
<dbReference type="InterPro" id="IPR005467">
    <property type="entry name" value="His_kinase_dom"/>
</dbReference>
<feature type="compositionally biased region" description="Low complexity" evidence="11">
    <location>
        <begin position="372"/>
        <end position="385"/>
    </location>
</feature>
<keyword evidence="6 16" id="KW-0418">Kinase</keyword>
<keyword evidence="5" id="KW-0808">Transferase</keyword>
<dbReference type="InterPro" id="IPR036641">
    <property type="entry name" value="HPT_dom_sf"/>
</dbReference>
<evidence type="ECO:0000256" key="7">
    <source>
        <dbReference type="ARBA" id="ARBA00023012"/>
    </source>
</evidence>
<feature type="compositionally biased region" description="Basic and acidic residues" evidence="11">
    <location>
        <begin position="113"/>
        <end position="130"/>
    </location>
</feature>
<evidence type="ECO:0000256" key="11">
    <source>
        <dbReference type="SAM" id="MobiDB-lite"/>
    </source>
</evidence>
<feature type="region of interest" description="Disordered" evidence="11">
    <location>
        <begin position="469"/>
        <end position="504"/>
    </location>
</feature>
<dbReference type="InterPro" id="IPR003594">
    <property type="entry name" value="HATPase_dom"/>
</dbReference>
<dbReference type="InterPro" id="IPR008207">
    <property type="entry name" value="Sig_transdc_His_kin_Hpt_dom"/>
</dbReference>